<proteinExistence type="predicted"/>
<evidence type="ECO:0000256" key="1">
    <source>
        <dbReference type="SAM" id="MobiDB-lite"/>
    </source>
</evidence>
<reference evidence="2 3" key="1">
    <citation type="journal article" date="2016" name="DNA Res.">
        <title>The draft genome of MD-2 pineapple using hybrid error correction of long reads.</title>
        <authorList>
            <person name="Redwan R.M."/>
            <person name="Saidin A."/>
            <person name="Kumar S.V."/>
        </authorList>
    </citation>
    <scope>NUCLEOTIDE SEQUENCE [LARGE SCALE GENOMIC DNA]</scope>
    <source>
        <strain evidence="3">cv. MD2</strain>
        <tissue evidence="2">Leaf</tissue>
    </source>
</reference>
<dbReference type="EMBL" id="LSRQ01000031">
    <property type="protein sequence ID" value="OAY85896.1"/>
    <property type="molecule type" value="Genomic_DNA"/>
</dbReference>
<feature type="compositionally biased region" description="Basic residues" evidence="1">
    <location>
        <begin position="62"/>
        <end position="74"/>
    </location>
</feature>
<evidence type="ECO:0000313" key="2">
    <source>
        <dbReference type="EMBL" id="OAY85896.1"/>
    </source>
</evidence>
<dbReference type="Proteomes" id="UP000092600">
    <property type="component" value="Unassembled WGS sequence"/>
</dbReference>
<protein>
    <submittedName>
        <fullName evidence="2">Uncharacterized protein</fullName>
    </submittedName>
</protein>
<name>A0A199W9J1_ANACO</name>
<accession>A0A199W9J1</accession>
<feature type="region of interest" description="Disordered" evidence="1">
    <location>
        <begin position="1"/>
        <end position="74"/>
    </location>
</feature>
<organism evidence="2 3">
    <name type="scientific">Ananas comosus</name>
    <name type="common">Pineapple</name>
    <name type="synonym">Ananas ananas</name>
    <dbReference type="NCBI Taxonomy" id="4615"/>
    <lineage>
        <taxon>Eukaryota</taxon>
        <taxon>Viridiplantae</taxon>
        <taxon>Streptophyta</taxon>
        <taxon>Embryophyta</taxon>
        <taxon>Tracheophyta</taxon>
        <taxon>Spermatophyta</taxon>
        <taxon>Magnoliopsida</taxon>
        <taxon>Liliopsida</taxon>
        <taxon>Poales</taxon>
        <taxon>Bromeliaceae</taxon>
        <taxon>Bromelioideae</taxon>
        <taxon>Ananas</taxon>
    </lineage>
</organism>
<sequence length="128" mass="14364">MSPGSRGGTSTLVVERLPRAPHALLPRAQRLKFSAVRGTRSRTAPSRSPAAPPDRHVEEHPRRRPRREKERRRGTRVRVRVFGVGCALWIESERRGGAGELYRDPGEGILVSEDRRLEKTRGVIEEGG</sequence>
<dbReference type="AlphaFoldDB" id="A0A199W9J1"/>
<gene>
    <name evidence="2" type="ORF">ACMD2_19306</name>
</gene>
<comment type="caution">
    <text evidence="2">The sequence shown here is derived from an EMBL/GenBank/DDBJ whole genome shotgun (WGS) entry which is preliminary data.</text>
</comment>
<evidence type="ECO:0000313" key="3">
    <source>
        <dbReference type="Proteomes" id="UP000092600"/>
    </source>
</evidence>